<dbReference type="GO" id="GO:0008784">
    <property type="term" value="F:alanine racemase activity"/>
    <property type="evidence" value="ECO:0007669"/>
    <property type="project" value="TreeGrafter"/>
</dbReference>
<dbReference type="PANTHER" id="PTHR30511:SF3">
    <property type="entry name" value="LYSINE RACEMASE"/>
    <property type="match status" value="1"/>
</dbReference>
<comment type="caution">
    <text evidence="5">The sequence shown here is derived from an EMBL/GenBank/DDBJ whole genome shotgun (WGS) entry which is preliminary data.</text>
</comment>
<dbReference type="OrthoDB" id="504078at2"/>
<evidence type="ECO:0000256" key="2">
    <source>
        <dbReference type="ARBA" id="ARBA00022898"/>
    </source>
</evidence>
<dbReference type="SUPFAM" id="SSF51419">
    <property type="entry name" value="PLP-binding barrel"/>
    <property type="match status" value="1"/>
</dbReference>
<evidence type="ECO:0000259" key="4">
    <source>
        <dbReference type="Pfam" id="PF01168"/>
    </source>
</evidence>
<dbReference type="Gene3D" id="3.20.20.10">
    <property type="entry name" value="Alanine racemase"/>
    <property type="match status" value="1"/>
</dbReference>
<dbReference type="GO" id="GO:0030170">
    <property type="term" value="F:pyridoxal phosphate binding"/>
    <property type="evidence" value="ECO:0007669"/>
    <property type="project" value="TreeGrafter"/>
</dbReference>
<protein>
    <submittedName>
        <fullName evidence="5">Alanine/ornithine racemase family PLP-dependent enzyme</fullName>
    </submittedName>
</protein>
<comment type="cofactor">
    <cofactor evidence="1">
        <name>pyridoxal 5'-phosphate</name>
        <dbReference type="ChEBI" id="CHEBI:597326"/>
    </cofactor>
</comment>
<evidence type="ECO:0000256" key="1">
    <source>
        <dbReference type="ARBA" id="ARBA00001933"/>
    </source>
</evidence>
<reference evidence="5 6" key="1">
    <citation type="submission" date="2018-09" db="EMBL/GenBank/DDBJ databases">
        <title>Discovery and Ecogenomic Context for Candidatus Cryosericales, a Global Caldiserica Order Active in Thawing Permafrost.</title>
        <authorList>
            <person name="Martinez M.A."/>
            <person name="Woodcroft B.J."/>
            <person name="Ignacio Espinoza J.C."/>
            <person name="Zayed A."/>
            <person name="Singleton C.M."/>
            <person name="Boyd J."/>
            <person name="Li Y.-F."/>
            <person name="Purvine S."/>
            <person name="Maughan H."/>
            <person name="Hodgkins S.B."/>
            <person name="Anderson D."/>
            <person name="Sederholm M."/>
            <person name="Temperton B."/>
            <person name="Saleska S.R."/>
            <person name="Tyson G.W."/>
            <person name="Rich V.I."/>
        </authorList>
    </citation>
    <scope>NUCLEOTIDE SEQUENCE [LARGE SCALE GENOMIC DNA]</scope>
    <source>
        <strain evidence="5 6">SMC1</strain>
    </source>
</reference>
<dbReference type="InterPro" id="IPR029066">
    <property type="entry name" value="PLP-binding_barrel"/>
</dbReference>
<gene>
    <name evidence="5" type="ORF">SMC1_03660</name>
</gene>
<dbReference type="InterPro" id="IPR001608">
    <property type="entry name" value="Ala_racemase_N"/>
</dbReference>
<name>A0A398DSN0_9BACT</name>
<evidence type="ECO:0000313" key="6">
    <source>
        <dbReference type="Proteomes" id="UP000266113"/>
    </source>
</evidence>
<feature type="domain" description="Alanine racemase N-terminal" evidence="4">
    <location>
        <begin position="23"/>
        <end position="240"/>
    </location>
</feature>
<sequence>MPVQSSAAGRSVHAVSSFPRVVVDLDCLTDNAAKVRSLCQEHGLGVVAVTKGVTSDVEIVQAFMRGGIHGIGDSRIRDFPSLRQGEFGVLELTLLRQPPRSQIHLVPHITDRAFMSELSAMEALGEAALAKGTTCDVLVVVEMGDRRDGVPTSELTSFVLATSRIAGVEVVGLAANVGCITGLLPTAENQELFGASAARVRRETGLPLKIVSTGGTVALDLIEHGRLSPSVTELRAGEALLLGVSTTDSRVIPWLRQDAFVLEAEVIEVREKPSAPDGPVGLDAEGRQPHVVDRGVRRRAVVALGYADTDADALIPLDDGVTIAGSSSDHMVLDVTEAEHDFCEGDVVRFRMKYVALLHSMLSPYVAREYRRTQNAVVETLTWEGRLTQAHQIGTDGAAGGTAAPAGGG</sequence>
<proteinExistence type="predicted"/>
<dbReference type="InterPro" id="IPR000821">
    <property type="entry name" value="Ala_racemase"/>
</dbReference>
<keyword evidence="2" id="KW-0663">Pyridoxal phosphate</keyword>
<dbReference type="EMBL" id="QXIY01000015">
    <property type="protein sequence ID" value="RIE17059.1"/>
    <property type="molecule type" value="Genomic_DNA"/>
</dbReference>
<evidence type="ECO:0000256" key="3">
    <source>
        <dbReference type="ARBA" id="ARBA00023235"/>
    </source>
</evidence>
<organism evidence="5 6">
    <name type="scientific">Candidatus Cryosericum septentrionale</name>
    <dbReference type="NCBI Taxonomy" id="2290913"/>
    <lineage>
        <taxon>Bacteria</taxon>
        <taxon>Pseudomonadati</taxon>
        <taxon>Caldisericota/Cryosericota group</taxon>
        <taxon>Candidatus Cryosericota</taxon>
        <taxon>Candidatus Cryosericia</taxon>
        <taxon>Candidatus Cryosericales</taxon>
        <taxon>Candidatus Cryosericaceae</taxon>
        <taxon>Candidatus Cryosericum</taxon>
    </lineage>
</organism>
<accession>A0A398DSN0</accession>
<dbReference type="GO" id="GO:0005829">
    <property type="term" value="C:cytosol"/>
    <property type="evidence" value="ECO:0007669"/>
    <property type="project" value="TreeGrafter"/>
</dbReference>
<keyword evidence="3" id="KW-0413">Isomerase</keyword>
<evidence type="ECO:0000313" key="5">
    <source>
        <dbReference type="EMBL" id="RIE17059.1"/>
    </source>
</evidence>
<keyword evidence="6" id="KW-1185">Reference proteome</keyword>
<dbReference type="Pfam" id="PF01168">
    <property type="entry name" value="Ala_racemase_N"/>
    <property type="match status" value="1"/>
</dbReference>
<dbReference type="PANTHER" id="PTHR30511">
    <property type="entry name" value="ALANINE RACEMASE"/>
    <property type="match status" value="1"/>
</dbReference>
<dbReference type="Proteomes" id="UP000266113">
    <property type="component" value="Unassembled WGS sequence"/>
</dbReference>
<dbReference type="AlphaFoldDB" id="A0A398DSN0"/>